<accession>A0A292YHM7</accession>
<proteinExistence type="predicted"/>
<dbReference type="AlphaFoldDB" id="A0A292YHM7"/>
<keyword evidence="3" id="KW-1185">Reference proteome</keyword>
<organism evidence="2 3">
    <name type="scientific">Lebetimonas natsushimae</name>
    <dbReference type="NCBI Taxonomy" id="1936991"/>
    <lineage>
        <taxon>Bacteria</taxon>
        <taxon>Pseudomonadati</taxon>
        <taxon>Campylobacterota</taxon>
        <taxon>Epsilonproteobacteria</taxon>
        <taxon>Nautiliales</taxon>
        <taxon>Nautiliaceae</taxon>
        <taxon>Lebetimonas</taxon>
    </lineage>
</organism>
<dbReference type="GO" id="GO:0004789">
    <property type="term" value="F:thiamine-phosphate diphosphorylase activity"/>
    <property type="evidence" value="ECO:0007669"/>
    <property type="project" value="UniProtKB-EC"/>
</dbReference>
<dbReference type="EMBL" id="BDME01000007">
    <property type="protein sequence ID" value="GAX88371.1"/>
    <property type="molecule type" value="Genomic_DNA"/>
</dbReference>
<sequence>MKNNLYRTIDANINRFKEGIRVVEDILRYEFSSPLAFKLKELRHIKLPEYEKYLKYRDSIKDILKKSIKDELTRGDLKDIIISNLKRAQESARVLEEIFKLMDVNLSEKFKKARYLLYNYEKEILSLIDNEKLKMDN</sequence>
<evidence type="ECO:0000313" key="3">
    <source>
        <dbReference type="Proteomes" id="UP000217944"/>
    </source>
</evidence>
<reference evidence="2 3" key="1">
    <citation type="journal article" date="2017" name="Syst. Appl. Microbiol.">
        <title>Lebetimonas natsushimae sp. nov., a novel strictly anaerobic, moderately thermophilic chemoautotroph isolated from a deep-sea hydrothermal vent polychaete nest in the Mid-Okinawa Trough.</title>
        <authorList>
            <person name="Nagata R."/>
            <person name="Takaki Y."/>
            <person name="Tame A."/>
            <person name="Nunoura T."/>
            <person name="Muto H."/>
            <person name="Mino S."/>
            <person name="Sawayama S."/>
            <person name="Takai K."/>
            <person name="Nakagawa S."/>
        </authorList>
    </citation>
    <scope>NUCLEOTIDE SEQUENCE [LARGE SCALE GENOMIC DNA]</scope>
    <source>
        <strain evidence="2 3">HS1857</strain>
    </source>
</reference>
<evidence type="ECO:0000313" key="2">
    <source>
        <dbReference type="EMBL" id="GAX88371.1"/>
    </source>
</evidence>
<evidence type="ECO:0000259" key="1">
    <source>
        <dbReference type="Pfam" id="PF17792"/>
    </source>
</evidence>
<dbReference type="RefSeq" id="WP_096260195.1">
    <property type="nucleotide sequence ID" value="NZ_BDME01000007.1"/>
</dbReference>
<dbReference type="OrthoDB" id="9812206at2"/>
<name>A0A292YHM7_9BACT</name>
<comment type="caution">
    <text evidence="2">The sequence shown here is derived from an EMBL/GenBank/DDBJ whole genome shotgun (WGS) entry which is preliminary data.</text>
</comment>
<dbReference type="EC" id="2.5.1.3" evidence="2"/>
<keyword evidence="2" id="KW-0808">Transferase</keyword>
<dbReference type="InterPro" id="IPR041397">
    <property type="entry name" value="ThiD2"/>
</dbReference>
<gene>
    <name evidence="2" type="ORF">LNAT_P1667</name>
</gene>
<dbReference type="Pfam" id="PF17792">
    <property type="entry name" value="ThiD2"/>
    <property type="match status" value="1"/>
</dbReference>
<protein>
    <submittedName>
        <fullName evidence="2">Thiamine-phosphate pyrophosphorylase</fullName>
        <ecNumber evidence="2">2.5.1.3</ecNumber>
    </submittedName>
</protein>
<feature type="domain" description="ThiD2" evidence="1">
    <location>
        <begin position="7"/>
        <end position="123"/>
    </location>
</feature>
<dbReference type="Proteomes" id="UP000217944">
    <property type="component" value="Unassembled WGS sequence"/>
</dbReference>